<proteinExistence type="inferred from homology"/>
<evidence type="ECO:0000313" key="9">
    <source>
        <dbReference type="EMBL" id="TPX58088.1"/>
    </source>
</evidence>
<keyword evidence="6" id="KW-0546">Nucleotide metabolism</keyword>
<dbReference type="STRING" id="109895.A0A507E4P1"/>
<evidence type="ECO:0000256" key="5">
    <source>
        <dbReference type="ARBA" id="ARBA00022833"/>
    </source>
</evidence>
<comment type="similarity">
    <text evidence="2">Belongs to the metallo-dependent hydrolases superfamily. Adenosine and AMP deaminases family.</text>
</comment>
<dbReference type="GO" id="GO:0009117">
    <property type="term" value="P:nucleotide metabolic process"/>
    <property type="evidence" value="ECO:0007669"/>
    <property type="project" value="UniProtKB-KW"/>
</dbReference>
<dbReference type="PANTHER" id="PTHR11409">
    <property type="entry name" value="ADENOSINE DEAMINASE"/>
    <property type="match status" value="1"/>
</dbReference>
<evidence type="ECO:0000256" key="6">
    <source>
        <dbReference type="ARBA" id="ARBA00023080"/>
    </source>
</evidence>
<dbReference type="Proteomes" id="UP000318582">
    <property type="component" value="Unassembled WGS sequence"/>
</dbReference>
<dbReference type="GO" id="GO:0004000">
    <property type="term" value="F:adenosine deaminase activity"/>
    <property type="evidence" value="ECO:0007669"/>
    <property type="project" value="TreeGrafter"/>
</dbReference>
<dbReference type="SUPFAM" id="SSF51556">
    <property type="entry name" value="Metallo-dependent hydrolases"/>
    <property type="match status" value="1"/>
</dbReference>
<dbReference type="Pfam" id="PF00962">
    <property type="entry name" value="A_deaminase"/>
    <property type="match status" value="1"/>
</dbReference>
<dbReference type="GO" id="GO:0006154">
    <property type="term" value="P:adenosine catabolic process"/>
    <property type="evidence" value="ECO:0007669"/>
    <property type="project" value="TreeGrafter"/>
</dbReference>
<dbReference type="GO" id="GO:0046872">
    <property type="term" value="F:metal ion binding"/>
    <property type="evidence" value="ECO:0007669"/>
    <property type="project" value="UniProtKB-KW"/>
</dbReference>
<protein>
    <recommendedName>
        <fullName evidence="8">Adenosine deaminase domain-containing protein</fullName>
    </recommendedName>
</protein>
<comment type="catalytic activity">
    <reaction evidence="7">
        <text>N(6)-methyl-AMP + H2O + H(+) = IMP + methylamine</text>
        <dbReference type="Rhea" id="RHEA:16001"/>
        <dbReference type="ChEBI" id="CHEBI:15377"/>
        <dbReference type="ChEBI" id="CHEBI:15378"/>
        <dbReference type="ChEBI" id="CHEBI:58053"/>
        <dbReference type="ChEBI" id="CHEBI:59338"/>
        <dbReference type="ChEBI" id="CHEBI:144842"/>
    </reaction>
    <physiologicalReaction direction="left-to-right" evidence="7">
        <dbReference type="Rhea" id="RHEA:16002"/>
    </physiologicalReaction>
</comment>
<evidence type="ECO:0000256" key="7">
    <source>
        <dbReference type="ARBA" id="ARBA00048787"/>
    </source>
</evidence>
<feature type="domain" description="Adenosine deaminase" evidence="8">
    <location>
        <begin position="34"/>
        <end position="358"/>
    </location>
</feature>
<keyword evidence="3" id="KW-0479">Metal-binding</keyword>
<comment type="caution">
    <text evidence="9">The sequence shown here is derived from an EMBL/GenBank/DDBJ whole genome shotgun (WGS) entry which is preliminary data.</text>
</comment>
<evidence type="ECO:0000256" key="3">
    <source>
        <dbReference type="ARBA" id="ARBA00022723"/>
    </source>
</evidence>
<gene>
    <name evidence="9" type="ORF">PhCBS80983_g03402</name>
</gene>
<accession>A0A507E4P1</accession>
<dbReference type="Gene3D" id="3.20.20.140">
    <property type="entry name" value="Metal-dependent hydrolases"/>
    <property type="match status" value="1"/>
</dbReference>
<dbReference type="PANTHER" id="PTHR11409:SF42">
    <property type="entry name" value="ADENOSINE DEAMINASE-LIKE PROTEIN"/>
    <property type="match status" value="1"/>
</dbReference>
<dbReference type="InterPro" id="IPR001365">
    <property type="entry name" value="A_deaminase_dom"/>
</dbReference>
<sequence>MSSHSKAPVVPSNPFIEQEFGSVEGLLEFCHRLPKLELHAHVNGSIPPEALRQLAEKRASETVDKGEAAKGALSVLDAIAWKSEFDIKDFFPLFKHIYGLTNDPESLTFVMHSVITDFENDGVRYIELRSTPRDDPSTGLTKESYIQSLLSAISTSPAKNISVKLIVSIDRRHTPEVAQHIVDLAIKYRDQGVVGIDLCGDPYAGDFDAGPKDAIVRAKAAGLKVTLHLAEIQNRDEENRSMLSVFPDRLGHATYMSDDVRDKVYKDGIPIEMCMTSNVLSRTVESYEVHHIKQALEENHPSVLCTDDKGIISSPLSYEYALAASTFSMTKRLLYDLSRRSINAIFADDIEKARLADLWQAWADREFSRATNS</sequence>
<evidence type="ECO:0000313" key="10">
    <source>
        <dbReference type="Proteomes" id="UP000318582"/>
    </source>
</evidence>
<evidence type="ECO:0000259" key="8">
    <source>
        <dbReference type="Pfam" id="PF00962"/>
    </source>
</evidence>
<dbReference type="GO" id="GO:0046103">
    <property type="term" value="P:inosine biosynthetic process"/>
    <property type="evidence" value="ECO:0007669"/>
    <property type="project" value="TreeGrafter"/>
</dbReference>
<name>A0A507E4P1_9FUNG</name>
<dbReference type="CDD" id="cd00443">
    <property type="entry name" value="ADA_AMPD"/>
    <property type="match status" value="1"/>
</dbReference>
<reference evidence="9 10" key="1">
    <citation type="journal article" date="2019" name="Sci. Rep.">
        <title>Comparative genomics of chytrid fungi reveal insights into the obligate biotrophic and pathogenic lifestyle of Synchytrium endobioticum.</title>
        <authorList>
            <person name="van de Vossenberg B.T.L.H."/>
            <person name="Warris S."/>
            <person name="Nguyen H.D.T."/>
            <person name="van Gent-Pelzer M.P.E."/>
            <person name="Joly D.L."/>
            <person name="van de Geest H.C."/>
            <person name="Bonants P.J.M."/>
            <person name="Smith D.S."/>
            <person name="Levesque C.A."/>
            <person name="van der Lee T.A.J."/>
        </authorList>
    </citation>
    <scope>NUCLEOTIDE SEQUENCE [LARGE SCALE GENOMIC DNA]</scope>
    <source>
        <strain evidence="9 10">CBS 809.83</strain>
    </source>
</reference>
<dbReference type="InterPro" id="IPR032466">
    <property type="entry name" value="Metal_Hydrolase"/>
</dbReference>
<dbReference type="EMBL" id="QEAQ01000042">
    <property type="protein sequence ID" value="TPX58088.1"/>
    <property type="molecule type" value="Genomic_DNA"/>
</dbReference>
<evidence type="ECO:0000256" key="1">
    <source>
        <dbReference type="ARBA" id="ARBA00001947"/>
    </source>
</evidence>
<evidence type="ECO:0000256" key="4">
    <source>
        <dbReference type="ARBA" id="ARBA00022801"/>
    </source>
</evidence>
<comment type="cofactor">
    <cofactor evidence="1">
        <name>Zn(2+)</name>
        <dbReference type="ChEBI" id="CHEBI:29105"/>
    </cofactor>
</comment>
<keyword evidence="4" id="KW-0378">Hydrolase</keyword>
<keyword evidence="5" id="KW-0862">Zinc</keyword>
<dbReference type="InterPro" id="IPR006330">
    <property type="entry name" value="Ado/ade_deaminase"/>
</dbReference>
<organism evidence="9 10">
    <name type="scientific">Powellomyces hirtus</name>
    <dbReference type="NCBI Taxonomy" id="109895"/>
    <lineage>
        <taxon>Eukaryota</taxon>
        <taxon>Fungi</taxon>
        <taxon>Fungi incertae sedis</taxon>
        <taxon>Chytridiomycota</taxon>
        <taxon>Chytridiomycota incertae sedis</taxon>
        <taxon>Chytridiomycetes</taxon>
        <taxon>Spizellomycetales</taxon>
        <taxon>Powellomycetaceae</taxon>
        <taxon>Powellomyces</taxon>
    </lineage>
</organism>
<keyword evidence="10" id="KW-1185">Reference proteome</keyword>
<dbReference type="AlphaFoldDB" id="A0A507E4P1"/>
<evidence type="ECO:0000256" key="2">
    <source>
        <dbReference type="ARBA" id="ARBA00006676"/>
    </source>
</evidence>